<evidence type="ECO:0000259" key="2">
    <source>
        <dbReference type="Pfam" id="PF16571"/>
    </source>
</evidence>
<dbReference type="Pfam" id="PF07299">
    <property type="entry name" value="EF-G-binding_N"/>
    <property type="match status" value="1"/>
</dbReference>
<keyword evidence="4" id="KW-1185">Reference proteome</keyword>
<dbReference type="Gene3D" id="1.20.1280.250">
    <property type="match status" value="1"/>
</dbReference>
<evidence type="ECO:0000313" key="4">
    <source>
        <dbReference type="Proteomes" id="UP001646157"/>
    </source>
</evidence>
<dbReference type="Proteomes" id="UP001646157">
    <property type="component" value="Unassembled WGS sequence"/>
</dbReference>
<feature type="domain" description="Elongation factor G-binding protein N-terminal" evidence="1">
    <location>
        <begin position="4"/>
        <end position="86"/>
    </location>
</feature>
<dbReference type="InterPro" id="IPR038344">
    <property type="entry name" value="EF-G_N_sf"/>
</dbReference>
<name>A0ABS2NJY7_9BACI</name>
<dbReference type="EMBL" id="JAFBDZ010000007">
    <property type="protein sequence ID" value="MBM7588130.1"/>
    <property type="molecule type" value="Genomic_DNA"/>
</dbReference>
<dbReference type="CDD" id="cd16342">
    <property type="entry name" value="FusC_FusB"/>
    <property type="match status" value="1"/>
</dbReference>
<evidence type="ECO:0008006" key="5">
    <source>
        <dbReference type="Google" id="ProtNLM"/>
    </source>
</evidence>
<sequence>MEPFIRSDQYNFIKAQTKILINGHSTVNDQDVLKALKSLAIEKVSDFFTNLSDKQMQLLNPILKVEDKEDAQEFLSTLKPYVIPFKDLSEKTIKKLFPKAKKLKLPSLEDIDLKEVSYLGWTDKGSNKKYIVADIDNKLIGLQGSIKSTSQTGICAICNAHEETAMFISQTKGSGKDTFTKRGNYICQDSQKCNQNIMALDKLNDFILRLNG</sequence>
<protein>
    <recommendedName>
        <fullName evidence="5">Elongation factor G-binding protein</fullName>
    </recommendedName>
</protein>
<accession>A0ABS2NJY7</accession>
<dbReference type="InterPro" id="IPR010841">
    <property type="entry name" value="EF-G-binding_N"/>
</dbReference>
<dbReference type="RefSeq" id="WP_205175580.1">
    <property type="nucleotide sequence ID" value="NZ_JAFBDZ010000007.1"/>
</dbReference>
<dbReference type="InterPro" id="IPR032330">
    <property type="entry name" value="EF-G-binding_C"/>
</dbReference>
<reference evidence="3 4" key="1">
    <citation type="submission" date="2021-01" db="EMBL/GenBank/DDBJ databases">
        <title>Genomic Encyclopedia of Type Strains, Phase IV (KMG-IV): sequencing the most valuable type-strain genomes for metagenomic binning, comparative biology and taxonomic classification.</title>
        <authorList>
            <person name="Goeker M."/>
        </authorList>
    </citation>
    <scope>NUCLEOTIDE SEQUENCE [LARGE SCALE GENOMIC DNA]</scope>
    <source>
        <strain evidence="3 4">DSM 24834</strain>
    </source>
</reference>
<dbReference type="Pfam" id="PF16571">
    <property type="entry name" value="FBP_C"/>
    <property type="match status" value="1"/>
</dbReference>
<organism evidence="3 4">
    <name type="scientific">Rossellomorea pakistanensis</name>
    <dbReference type="NCBI Taxonomy" id="992288"/>
    <lineage>
        <taxon>Bacteria</taxon>
        <taxon>Bacillati</taxon>
        <taxon>Bacillota</taxon>
        <taxon>Bacilli</taxon>
        <taxon>Bacillales</taxon>
        <taxon>Bacillaceae</taxon>
        <taxon>Rossellomorea</taxon>
    </lineage>
</organism>
<evidence type="ECO:0000313" key="3">
    <source>
        <dbReference type="EMBL" id="MBM7588130.1"/>
    </source>
</evidence>
<evidence type="ECO:0000259" key="1">
    <source>
        <dbReference type="Pfam" id="PF07299"/>
    </source>
</evidence>
<feature type="domain" description="Elongation factor G-binding protein C-terminal treble-clef zinc-finger" evidence="2">
    <location>
        <begin position="99"/>
        <end position="199"/>
    </location>
</feature>
<comment type="caution">
    <text evidence="3">The sequence shown here is derived from an EMBL/GenBank/DDBJ whole genome shotgun (WGS) entry which is preliminary data.</text>
</comment>
<proteinExistence type="predicted"/>
<gene>
    <name evidence="3" type="ORF">JOC86_004705</name>
</gene>